<accession>U6GRN6</accession>
<proteinExistence type="predicted"/>
<feature type="region of interest" description="Disordered" evidence="1">
    <location>
        <begin position="260"/>
        <end position="334"/>
    </location>
</feature>
<keyword evidence="2" id="KW-0812">Transmembrane</keyword>
<dbReference type="AlphaFoldDB" id="U6GRN6"/>
<feature type="transmembrane region" description="Helical" evidence="2">
    <location>
        <begin position="90"/>
        <end position="115"/>
    </location>
</feature>
<dbReference type="VEuPathDB" id="ToxoDB:EPH_0010480"/>
<dbReference type="OrthoDB" id="347451at2759"/>
<sequence>MLAYSVILLLTVLPAAEGLQGSLPAATPVSAPGACSVAGDESSSCSFAVRDNGQPRTLRELEAYVALLEGKLEERLEKHEQQQWEQQRNLFVLLAVSICLAVVFIVALAACKVYVQSLQNQMQCSFQGEEELRGLQDSSGIGSRSTRVGEAPSEPPLPRDQPKLSSVEREGCHQKDRWSSRWDSEETHPTAANQFAFDDDMSDEPDLCLYPSREDVERAQAIEEVRTAAGVSPEVQQQQQELEARCSRLFERLHEITDVSRAFRSSSSSESEKESGTDPQSVGEEDETEGKAAAEDADSSGATPKPDTAEKPTLQRGRERKRRHREADPARINEQRELLQQLQQLFREIDATFISNKPAHVSVMIRCCNALLRADGLAVLKACADCQPLHKEAQSIIETVVPCIWAT</sequence>
<feature type="signal peptide" evidence="3">
    <location>
        <begin position="1"/>
        <end position="18"/>
    </location>
</feature>
<keyword evidence="2" id="KW-1133">Transmembrane helix</keyword>
<protein>
    <recommendedName>
        <fullName evidence="6">Transmembrane protein</fullName>
    </recommendedName>
</protein>
<feature type="compositionally biased region" description="Basic and acidic residues" evidence="1">
    <location>
        <begin position="160"/>
        <end position="187"/>
    </location>
</feature>
<dbReference type="Proteomes" id="UP000018201">
    <property type="component" value="Unassembled WGS sequence"/>
</dbReference>
<keyword evidence="5" id="KW-1185">Reference proteome</keyword>
<name>U6GRN6_9EIME</name>
<keyword evidence="2" id="KW-0472">Membrane</keyword>
<evidence type="ECO:0000256" key="2">
    <source>
        <dbReference type="SAM" id="Phobius"/>
    </source>
</evidence>
<reference evidence="4" key="2">
    <citation type="submission" date="2013-10" db="EMBL/GenBank/DDBJ databases">
        <authorList>
            <person name="Aslett M."/>
        </authorList>
    </citation>
    <scope>NUCLEOTIDE SEQUENCE [LARGE SCALE GENOMIC DNA]</scope>
    <source>
        <strain evidence="4">Houghton</strain>
    </source>
</reference>
<evidence type="ECO:0008006" key="6">
    <source>
        <dbReference type="Google" id="ProtNLM"/>
    </source>
</evidence>
<feature type="chain" id="PRO_5004670867" description="Transmembrane protein" evidence="3">
    <location>
        <begin position="19"/>
        <end position="407"/>
    </location>
</feature>
<evidence type="ECO:0000313" key="4">
    <source>
        <dbReference type="EMBL" id="CDI82227.1"/>
    </source>
</evidence>
<keyword evidence="3" id="KW-0732">Signal</keyword>
<feature type="compositionally biased region" description="Basic and acidic residues" evidence="1">
    <location>
        <begin position="325"/>
        <end position="334"/>
    </location>
</feature>
<evidence type="ECO:0000256" key="1">
    <source>
        <dbReference type="SAM" id="MobiDB-lite"/>
    </source>
</evidence>
<feature type="compositionally biased region" description="Polar residues" evidence="1">
    <location>
        <begin position="136"/>
        <end position="146"/>
    </location>
</feature>
<evidence type="ECO:0000313" key="5">
    <source>
        <dbReference type="Proteomes" id="UP000018201"/>
    </source>
</evidence>
<organism evidence="4 5">
    <name type="scientific">Eimeria praecox</name>
    <dbReference type="NCBI Taxonomy" id="51316"/>
    <lineage>
        <taxon>Eukaryota</taxon>
        <taxon>Sar</taxon>
        <taxon>Alveolata</taxon>
        <taxon>Apicomplexa</taxon>
        <taxon>Conoidasida</taxon>
        <taxon>Coccidia</taxon>
        <taxon>Eucoccidiorida</taxon>
        <taxon>Eimeriorina</taxon>
        <taxon>Eimeriidae</taxon>
        <taxon>Eimeria</taxon>
    </lineage>
</organism>
<gene>
    <name evidence="4" type="ORF">EPH_0010480</name>
</gene>
<reference evidence="4" key="1">
    <citation type="submission" date="2013-10" db="EMBL/GenBank/DDBJ databases">
        <title>Genomic analysis of the causative agents of coccidiosis in chickens.</title>
        <authorList>
            <person name="Reid A.J."/>
            <person name="Blake D."/>
            <person name="Billington K."/>
            <person name="Browne H."/>
            <person name="Dunn M."/>
            <person name="Hung S."/>
            <person name="Kawahara F."/>
            <person name="Miranda-Saavedra D."/>
            <person name="Mourier T."/>
            <person name="Nagra H."/>
            <person name="Otto T.D."/>
            <person name="Rawlings N."/>
            <person name="Sanchez A."/>
            <person name="Sanders M."/>
            <person name="Subramaniam C."/>
            <person name="Tay Y."/>
            <person name="Dear P."/>
            <person name="Doerig C."/>
            <person name="Gruber A."/>
            <person name="Parkinson J."/>
            <person name="Shirley M."/>
            <person name="Wan K.L."/>
            <person name="Berriman M."/>
            <person name="Tomley F."/>
            <person name="Pain A."/>
        </authorList>
    </citation>
    <scope>NUCLEOTIDE SEQUENCE [LARGE SCALE GENOMIC DNA]</scope>
    <source>
        <strain evidence="4">Houghton</strain>
    </source>
</reference>
<dbReference type="EMBL" id="HG692247">
    <property type="protein sequence ID" value="CDI82227.1"/>
    <property type="molecule type" value="Genomic_DNA"/>
</dbReference>
<feature type="region of interest" description="Disordered" evidence="1">
    <location>
        <begin position="135"/>
        <end position="187"/>
    </location>
</feature>
<evidence type="ECO:0000256" key="3">
    <source>
        <dbReference type="SAM" id="SignalP"/>
    </source>
</evidence>